<evidence type="ECO:0000313" key="2">
    <source>
        <dbReference type="Proteomes" id="UP001291309"/>
    </source>
</evidence>
<accession>A0ABU5H5E3</accession>
<dbReference type="RefSeq" id="WP_321547430.1">
    <property type="nucleotide sequence ID" value="NZ_JAXIVS010000006.1"/>
</dbReference>
<dbReference type="Proteomes" id="UP001291309">
    <property type="component" value="Unassembled WGS sequence"/>
</dbReference>
<evidence type="ECO:0008006" key="3">
    <source>
        <dbReference type="Google" id="ProtNLM"/>
    </source>
</evidence>
<gene>
    <name evidence="1" type="ORF">SYV04_19970</name>
</gene>
<protein>
    <recommendedName>
        <fullName evidence="3">Lipoprotein</fullName>
    </recommendedName>
</protein>
<comment type="caution">
    <text evidence="1">The sequence shown here is derived from an EMBL/GenBank/DDBJ whole genome shotgun (WGS) entry which is preliminary data.</text>
</comment>
<name>A0ABU5H5E3_9BACT</name>
<dbReference type="PROSITE" id="PS51257">
    <property type="entry name" value="PROKAR_LIPOPROTEIN"/>
    <property type="match status" value="1"/>
</dbReference>
<proteinExistence type="predicted"/>
<organism evidence="1 2">
    <name type="scientific">Hyalangium rubrum</name>
    <dbReference type="NCBI Taxonomy" id="3103134"/>
    <lineage>
        <taxon>Bacteria</taxon>
        <taxon>Pseudomonadati</taxon>
        <taxon>Myxococcota</taxon>
        <taxon>Myxococcia</taxon>
        <taxon>Myxococcales</taxon>
        <taxon>Cystobacterineae</taxon>
        <taxon>Archangiaceae</taxon>
        <taxon>Hyalangium</taxon>
    </lineage>
</organism>
<evidence type="ECO:0000313" key="1">
    <source>
        <dbReference type="EMBL" id="MDY7228711.1"/>
    </source>
</evidence>
<dbReference type="EMBL" id="JAXIVS010000006">
    <property type="protein sequence ID" value="MDY7228711.1"/>
    <property type="molecule type" value="Genomic_DNA"/>
</dbReference>
<reference evidence="1 2" key="1">
    <citation type="submission" date="2023-12" db="EMBL/GenBank/DDBJ databases">
        <title>the genome sequence of Hyalangium sp. s54d21.</title>
        <authorList>
            <person name="Zhang X."/>
        </authorList>
    </citation>
    <scope>NUCLEOTIDE SEQUENCE [LARGE SCALE GENOMIC DNA]</scope>
    <source>
        <strain evidence="2">s54d21</strain>
    </source>
</reference>
<sequence>MKLHWKRGLLVVLLALGAGCRGGGSGEVAEALINSTIAVASSGVSRAQGGCYAACPPGTHCDPNTGYCVTLPCRGQCKAHEQCVEEGLQSKCVALSLPGGNVTIEPPTQEAKNEP</sequence>
<keyword evidence="2" id="KW-1185">Reference proteome</keyword>